<keyword evidence="7" id="KW-1133">Transmembrane helix</keyword>
<dbReference type="PRINTS" id="PR00465">
    <property type="entry name" value="EP450IV"/>
</dbReference>
<organism evidence="14 15">
    <name type="scientific">Gomphillus americanus</name>
    <dbReference type="NCBI Taxonomy" id="1940652"/>
    <lineage>
        <taxon>Eukaryota</taxon>
        <taxon>Fungi</taxon>
        <taxon>Dikarya</taxon>
        <taxon>Ascomycota</taxon>
        <taxon>Pezizomycotina</taxon>
        <taxon>Lecanoromycetes</taxon>
        <taxon>OSLEUM clade</taxon>
        <taxon>Ostropomycetidae</taxon>
        <taxon>Ostropales</taxon>
        <taxon>Graphidaceae</taxon>
        <taxon>Gomphilloideae</taxon>
        <taxon>Gomphillus</taxon>
    </lineage>
</organism>
<evidence type="ECO:0000256" key="5">
    <source>
        <dbReference type="ARBA" id="ARBA00022692"/>
    </source>
</evidence>
<evidence type="ECO:0000256" key="7">
    <source>
        <dbReference type="ARBA" id="ARBA00022989"/>
    </source>
</evidence>
<evidence type="ECO:0000256" key="6">
    <source>
        <dbReference type="ARBA" id="ARBA00022723"/>
    </source>
</evidence>
<dbReference type="GO" id="GO:0016705">
    <property type="term" value="F:oxidoreductase activity, acting on paired donors, with incorporation or reduction of molecular oxygen"/>
    <property type="evidence" value="ECO:0007669"/>
    <property type="project" value="InterPro"/>
</dbReference>
<dbReference type="GO" id="GO:0020037">
    <property type="term" value="F:heme binding"/>
    <property type="evidence" value="ECO:0007669"/>
    <property type="project" value="InterPro"/>
</dbReference>
<dbReference type="Gene3D" id="1.10.630.10">
    <property type="entry name" value="Cytochrome P450"/>
    <property type="match status" value="1"/>
</dbReference>
<evidence type="ECO:0000256" key="11">
    <source>
        <dbReference type="ARBA" id="ARBA00023136"/>
    </source>
</evidence>
<dbReference type="GO" id="GO:0005506">
    <property type="term" value="F:iron ion binding"/>
    <property type="evidence" value="ECO:0007669"/>
    <property type="project" value="InterPro"/>
</dbReference>
<evidence type="ECO:0000256" key="13">
    <source>
        <dbReference type="SAM" id="SignalP"/>
    </source>
</evidence>
<dbReference type="InterPro" id="IPR036396">
    <property type="entry name" value="Cyt_P450_sf"/>
</dbReference>
<dbReference type="CDD" id="cd11041">
    <property type="entry name" value="CYP503A1-like"/>
    <property type="match status" value="1"/>
</dbReference>
<dbReference type="PANTHER" id="PTHR46206:SF5">
    <property type="entry name" value="P450, PUTATIVE (EUROFUNG)-RELATED"/>
    <property type="match status" value="1"/>
</dbReference>
<evidence type="ECO:0000313" key="15">
    <source>
        <dbReference type="Proteomes" id="UP000664169"/>
    </source>
</evidence>
<evidence type="ECO:0000256" key="3">
    <source>
        <dbReference type="ARBA" id="ARBA00010617"/>
    </source>
</evidence>
<comment type="similarity">
    <text evidence="3">Belongs to the cytochrome P450 family.</text>
</comment>
<dbReference type="PANTHER" id="PTHR46206">
    <property type="entry name" value="CYTOCHROME P450"/>
    <property type="match status" value="1"/>
</dbReference>
<evidence type="ECO:0000256" key="9">
    <source>
        <dbReference type="ARBA" id="ARBA00023004"/>
    </source>
</evidence>
<accession>A0A8H3IPS7</accession>
<dbReference type="GO" id="GO:0016020">
    <property type="term" value="C:membrane"/>
    <property type="evidence" value="ECO:0007669"/>
    <property type="project" value="UniProtKB-SubCell"/>
</dbReference>
<reference evidence="14" key="1">
    <citation type="submission" date="2021-03" db="EMBL/GenBank/DDBJ databases">
        <authorList>
            <person name="Tagirdzhanova G."/>
        </authorList>
    </citation>
    <scope>NUCLEOTIDE SEQUENCE</scope>
</reference>
<evidence type="ECO:0008006" key="16">
    <source>
        <dbReference type="Google" id="ProtNLM"/>
    </source>
</evidence>
<evidence type="ECO:0000256" key="1">
    <source>
        <dbReference type="ARBA" id="ARBA00001971"/>
    </source>
</evidence>
<evidence type="ECO:0000256" key="2">
    <source>
        <dbReference type="ARBA" id="ARBA00004370"/>
    </source>
</evidence>
<keyword evidence="9 12" id="KW-0408">Iron</keyword>
<dbReference type="InterPro" id="IPR002403">
    <property type="entry name" value="Cyt_P450_E_grp-IV"/>
</dbReference>
<comment type="caution">
    <text evidence="14">The sequence shown here is derived from an EMBL/GenBank/DDBJ whole genome shotgun (WGS) entry which is preliminary data.</text>
</comment>
<keyword evidence="6 12" id="KW-0479">Metal-binding</keyword>
<keyword evidence="13" id="KW-0732">Signal</keyword>
<evidence type="ECO:0000256" key="8">
    <source>
        <dbReference type="ARBA" id="ARBA00023002"/>
    </source>
</evidence>
<keyword evidence="11" id="KW-0472">Membrane</keyword>
<evidence type="ECO:0000313" key="14">
    <source>
        <dbReference type="EMBL" id="CAF9926933.1"/>
    </source>
</evidence>
<comment type="cofactor">
    <cofactor evidence="1 12">
        <name>heme</name>
        <dbReference type="ChEBI" id="CHEBI:30413"/>
    </cofactor>
</comment>
<dbReference type="Proteomes" id="UP000664169">
    <property type="component" value="Unassembled WGS sequence"/>
</dbReference>
<evidence type="ECO:0000256" key="10">
    <source>
        <dbReference type="ARBA" id="ARBA00023033"/>
    </source>
</evidence>
<proteinExistence type="inferred from homology"/>
<evidence type="ECO:0000256" key="12">
    <source>
        <dbReference type="PIRSR" id="PIRSR602403-1"/>
    </source>
</evidence>
<evidence type="ECO:0000256" key="4">
    <source>
        <dbReference type="ARBA" id="ARBA00022617"/>
    </source>
</evidence>
<keyword evidence="15" id="KW-1185">Reference proteome</keyword>
<dbReference type="InterPro" id="IPR001128">
    <property type="entry name" value="Cyt_P450"/>
</dbReference>
<dbReference type="OrthoDB" id="1844152at2759"/>
<dbReference type="Pfam" id="PF00067">
    <property type="entry name" value="p450"/>
    <property type="match status" value="1"/>
</dbReference>
<dbReference type="SUPFAM" id="SSF48264">
    <property type="entry name" value="Cytochrome P450"/>
    <property type="match status" value="1"/>
</dbReference>
<sequence>MLLAAATHLSVPILVTTLAIAIAKIYDTWNDLNTDRTCSSNSRTWLRKHLDGWLYLLAGPSIIQRSYNAAKTKPFDICVPNNRLVFVSEPKHIKEVDSASDKILSLHAATKTMLQPKYTMTGFNWLDERGIEGIGFVKAVRTLLTNNIPSIIPDIQRAISDKFSALLADHKSVNGVRHSPVYPMIVKLTVEINALAFFGKDVSTNKEFRSAALHFIEDTLLIAEIIRLLPKFMAPIIGKLLSGYLTSHKVIFEALVPVAEQRLQETDLRRRGLKVENHSDCIQWIIDTSPKKNPWTATRVIHELMALWFGSVHAIGTTTTFAIQDLCLHPEYVEPLRTEIEGPAYTIFESTAQGLPLMDSFIKESARLTPLESISTRRQVLGPWALSDGTKLDVGDWVVTPARSIMRDPIYYPDPLHFEGFRFVDQAVINQATSTECFKALQSKPSSLIDTGDDWQMWGTGRMTCPGRIYASAAIKLMLSHVLRNYDCQLVNPTTSRYYTWRSTTLPKSSTKVVFSPREAVAVL</sequence>
<dbReference type="GO" id="GO:0004497">
    <property type="term" value="F:monooxygenase activity"/>
    <property type="evidence" value="ECO:0007669"/>
    <property type="project" value="UniProtKB-KW"/>
</dbReference>
<gene>
    <name evidence="14" type="ORF">GOMPHAMPRED_004267</name>
</gene>
<keyword evidence="4 12" id="KW-0349">Heme</keyword>
<feature type="signal peptide" evidence="13">
    <location>
        <begin position="1"/>
        <end position="23"/>
    </location>
</feature>
<feature type="chain" id="PRO_5034930496" description="Cytochrome P450" evidence="13">
    <location>
        <begin position="24"/>
        <end position="524"/>
    </location>
</feature>
<keyword evidence="8" id="KW-0560">Oxidoreductase</keyword>
<keyword evidence="10" id="KW-0503">Monooxygenase</keyword>
<name>A0A8H3IPS7_9LECA</name>
<dbReference type="EMBL" id="CAJPDQ010000026">
    <property type="protein sequence ID" value="CAF9926933.1"/>
    <property type="molecule type" value="Genomic_DNA"/>
</dbReference>
<keyword evidence="5" id="KW-0812">Transmembrane</keyword>
<dbReference type="AlphaFoldDB" id="A0A8H3IPS7"/>
<feature type="binding site" description="axial binding residue" evidence="12">
    <location>
        <position position="465"/>
    </location>
    <ligand>
        <name>heme</name>
        <dbReference type="ChEBI" id="CHEBI:30413"/>
    </ligand>
    <ligandPart>
        <name>Fe</name>
        <dbReference type="ChEBI" id="CHEBI:18248"/>
    </ligandPart>
</feature>
<comment type="subcellular location">
    <subcellularLocation>
        <location evidence="2">Membrane</location>
    </subcellularLocation>
</comment>
<protein>
    <recommendedName>
        <fullName evidence="16">Cytochrome P450</fullName>
    </recommendedName>
</protein>